<accession>A0A518V9H4</accession>
<evidence type="ECO:0000313" key="2">
    <source>
        <dbReference type="Proteomes" id="UP000319432"/>
    </source>
</evidence>
<sequence length="370" mass="40088">MSIAEVKRNANVGELVRVVGACAPYYRKGDIGKFVGGSFNVNFTGHGNAEVCGDGKWAVDSYVVLEPTDIIHVDGVRYREEKRAATVGERILIVAAEQTGGEYNNGSVLTVKGTLGEFDCVYVNGHDLIIYDREYVVLTPLRENITGSYELPTNNITLNLNITVASSSPSEILKAIADSVQAELAKFKGAPNDKESRGKITEVLTNKSPQQIRDGIVEQAKADVEELTRIDHRAEFVVNREKRTVVALIRKCGSLTISARGIAKCSPDDCFNAHIGKAIALHRALGLDVPSDYLKAPQPTEPRVGDVVLVTESGAITGSTMTVTRMEPELDEFGYGKAFSHTHDPGWLGSDQVSVIDDSRDQETEVPAVA</sequence>
<gene>
    <name evidence="1" type="ORF">EEL30_15710</name>
</gene>
<protein>
    <submittedName>
        <fullName evidence="1">Uncharacterized protein</fullName>
    </submittedName>
</protein>
<evidence type="ECO:0000313" key="1">
    <source>
        <dbReference type="EMBL" id="QDX93614.1"/>
    </source>
</evidence>
<reference evidence="1 2" key="1">
    <citation type="submission" date="2018-11" db="EMBL/GenBank/DDBJ databases">
        <title>Phylogenetic determinants of toxin gene distribution in genomes of Brevibacillus laterosporus.</title>
        <authorList>
            <person name="Glare T.R."/>
            <person name="Durrant A."/>
            <person name="Berry C."/>
            <person name="Palma L."/>
            <person name="Ormskirk M."/>
            <person name="Cox M.O."/>
        </authorList>
    </citation>
    <scope>NUCLEOTIDE SEQUENCE [LARGE SCALE GENOMIC DNA]</scope>
    <source>
        <strain evidence="1 2">1821L</strain>
    </source>
</reference>
<keyword evidence="2" id="KW-1185">Reference proteome</keyword>
<dbReference type="EMBL" id="CP033464">
    <property type="protein sequence ID" value="QDX93614.1"/>
    <property type="molecule type" value="Genomic_DNA"/>
</dbReference>
<dbReference type="Proteomes" id="UP000319432">
    <property type="component" value="Chromosome"/>
</dbReference>
<name>A0A518V9H4_BRELA</name>
<dbReference type="PROSITE" id="PS50890">
    <property type="entry name" value="PUA"/>
    <property type="match status" value="1"/>
</dbReference>
<organism evidence="1 2">
    <name type="scientific">Brevibacillus laterosporus</name>
    <name type="common">Bacillus laterosporus</name>
    <dbReference type="NCBI Taxonomy" id="1465"/>
    <lineage>
        <taxon>Bacteria</taxon>
        <taxon>Bacillati</taxon>
        <taxon>Bacillota</taxon>
        <taxon>Bacilli</taxon>
        <taxon>Bacillales</taxon>
        <taxon>Paenibacillaceae</taxon>
        <taxon>Brevibacillus</taxon>
    </lineage>
</organism>
<dbReference type="AlphaFoldDB" id="A0A518V9H4"/>
<proteinExistence type="predicted"/>